<comment type="caution">
    <text evidence="1">The sequence shown here is derived from an EMBL/GenBank/DDBJ whole genome shotgun (WGS) entry which is preliminary data.</text>
</comment>
<accession>A0ABT3BKW6</accession>
<organism evidence="1 2">
    <name type="scientific">Roseobacter sinensis</name>
    <dbReference type="NCBI Taxonomy" id="2931391"/>
    <lineage>
        <taxon>Bacteria</taxon>
        <taxon>Pseudomonadati</taxon>
        <taxon>Pseudomonadota</taxon>
        <taxon>Alphaproteobacteria</taxon>
        <taxon>Rhodobacterales</taxon>
        <taxon>Roseobacteraceae</taxon>
        <taxon>Roseobacter</taxon>
    </lineage>
</organism>
<dbReference type="EMBL" id="JALIEB010000032">
    <property type="protein sequence ID" value="MCV3274217.1"/>
    <property type="molecule type" value="Genomic_DNA"/>
</dbReference>
<gene>
    <name evidence="1" type="ORF">MUB52_22530</name>
</gene>
<dbReference type="RefSeq" id="WP_263846422.1">
    <property type="nucleotide sequence ID" value="NZ_JALIEB010000032.1"/>
</dbReference>
<evidence type="ECO:0000313" key="2">
    <source>
        <dbReference type="Proteomes" id="UP001208690"/>
    </source>
</evidence>
<proteinExistence type="predicted"/>
<reference evidence="1 2" key="1">
    <citation type="submission" date="2022-04" db="EMBL/GenBank/DDBJ databases">
        <title>Roseobacter sp. WL0113 is a bacterium isolated from neritic sediment.</title>
        <authorList>
            <person name="Wang L."/>
            <person name="He W."/>
            <person name="Zhang D.-F."/>
        </authorList>
    </citation>
    <scope>NUCLEOTIDE SEQUENCE [LARGE SCALE GENOMIC DNA]</scope>
    <source>
        <strain evidence="1 2">WL0113</strain>
    </source>
</reference>
<sequence length="60" mass="7227">MTYKTISNRLRAAIRRAYAETETGWVRRRYSGDLSKLSDRMLRDIGLRREGDWIDFEARF</sequence>
<name>A0ABT3BKW6_9RHOB</name>
<protein>
    <recommendedName>
        <fullName evidence="3">DUF1127 domain-containing protein</fullName>
    </recommendedName>
</protein>
<evidence type="ECO:0000313" key="1">
    <source>
        <dbReference type="EMBL" id="MCV3274217.1"/>
    </source>
</evidence>
<keyword evidence="2" id="KW-1185">Reference proteome</keyword>
<evidence type="ECO:0008006" key="3">
    <source>
        <dbReference type="Google" id="ProtNLM"/>
    </source>
</evidence>
<dbReference type="Proteomes" id="UP001208690">
    <property type="component" value="Unassembled WGS sequence"/>
</dbReference>